<accession>A0A1K1R3J0</accession>
<gene>
    <name evidence="1" type="ORF">SAMN02927921_03127</name>
</gene>
<dbReference type="Proteomes" id="UP000182248">
    <property type="component" value="Unassembled WGS sequence"/>
</dbReference>
<dbReference type="EMBL" id="FPJE01000018">
    <property type="protein sequence ID" value="SFW66500.1"/>
    <property type="molecule type" value="Genomic_DNA"/>
</dbReference>
<evidence type="ECO:0000313" key="1">
    <source>
        <dbReference type="EMBL" id="SFW66500.1"/>
    </source>
</evidence>
<dbReference type="RefSeq" id="WP_317039603.1">
    <property type="nucleotide sequence ID" value="NZ_FPJE01000018.1"/>
</dbReference>
<reference evidence="1 2" key="1">
    <citation type="submission" date="2016-11" db="EMBL/GenBank/DDBJ databases">
        <authorList>
            <person name="Jaros S."/>
            <person name="Januszkiewicz K."/>
            <person name="Wedrychowicz H."/>
        </authorList>
    </citation>
    <scope>NUCLEOTIDE SEQUENCE [LARGE SCALE GENOMIC DNA]</scope>
    <source>
        <strain evidence="1 2">CGMCC 1.12145</strain>
    </source>
</reference>
<proteinExistence type="predicted"/>
<evidence type="ECO:0000313" key="2">
    <source>
        <dbReference type="Proteomes" id="UP000182248"/>
    </source>
</evidence>
<sequence length="157" mass="18271">MIDERNSLQVGLTQVPFGIQQYNSHNWFFNIGYYIGLEDDHDIGVKFIHQEEEGWQYQLAFFKNSESVGFGGATDVSYSRYSYDVASMDIDGDGEPDYRNKEVNQLNLKVHYILKHEEWIHQFGGYAQYGGLYNLDTQKTGHHYGYGVFYELRLQGV</sequence>
<name>A0A1K1R3J0_9FLAO</name>
<protein>
    <submittedName>
        <fullName evidence="1">Uncharacterized protein</fullName>
    </submittedName>
</protein>
<organism evidence="1 2">
    <name type="scientific">Sinomicrobium oceani</name>
    <dbReference type="NCBI Taxonomy" id="1150368"/>
    <lineage>
        <taxon>Bacteria</taxon>
        <taxon>Pseudomonadati</taxon>
        <taxon>Bacteroidota</taxon>
        <taxon>Flavobacteriia</taxon>
        <taxon>Flavobacteriales</taxon>
        <taxon>Flavobacteriaceae</taxon>
        <taxon>Sinomicrobium</taxon>
    </lineage>
</organism>
<dbReference type="STRING" id="1150368.SAMN02927921_03127"/>
<keyword evidence="2" id="KW-1185">Reference proteome</keyword>
<dbReference type="AlphaFoldDB" id="A0A1K1R3J0"/>